<proteinExistence type="inferred from homology"/>
<keyword evidence="12" id="KW-1185">Reference proteome</keyword>
<evidence type="ECO:0000313" key="11">
    <source>
        <dbReference type="EMBL" id="KAK9418132.1"/>
    </source>
</evidence>
<dbReference type="EMBL" id="JARVKF010000393">
    <property type="protein sequence ID" value="KAK9418132.1"/>
    <property type="molecule type" value="Genomic_DNA"/>
</dbReference>
<protein>
    <recommendedName>
        <fullName evidence="9">Cytochrome c oxidase assembly factor 3</fullName>
    </recommendedName>
</protein>
<evidence type="ECO:0000256" key="3">
    <source>
        <dbReference type="ARBA" id="ARBA00007035"/>
    </source>
</evidence>
<sequence>MPSPYGNSSYYNKNAHSPALVRARRPYLIKNALLGSGVAAFAIGVYVYTIRAIGQDEFTDVKVPDAPQQPATKS</sequence>
<comment type="subunit">
    <text evidence="4 9">Component of 250-400 kDa complexes called cytochrome oxidase assembly intermediates or COA complexes.</text>
</comment>
<keyword evidence="8 9" id="KW-0472">Membrane</keyword>
<evidence type="ECO:0000256" key="4">
    <source>
        <dbReference type="ARBA" id="ARBA00011351"/>
    </source>
</evidence>
<evidence type="ECO:0000256" key="1">
    <source>
        <dbReference type="ARBA" id="ARBA00003064"/>
    </source>
</evidence>
<feature type="domain" description="Cytochrome c oxidase assembly factor 3 mitochondrial coiled-coil" evidence="10">
    <location>
        <begin position="20"/>
        <end position="60"/>
    </location>
</feature>
<evidence type="ECO:0000256" key="2">
    <source>
        <dbReference type="ARBA" id="ARBA00004304"/>
    </source>
</evidence>
<accession>A0ABR2UTY2</accession>
<dbReference type="InterPro" id="IPR018628">
    <property type="entry name" value="Coa3_CC"/>
</dbReference>
<evidence type="ECO:0000256" key="9">
    <source>
        <dbReference type="RuleBase" id="RU367056"/>
    </source>
</evidence>
<organism evidence="11 12">
    <name type="scientific">Seiridium unicorne</name>
    <dbReference type="NCBI Taxonomy" id="138068"/>
    <lineage>
        <taxon>Eukaryota</taxon>
        <taxon>Fungi</taxon>
        <taxon>Dikarya</taxon>
        <taxon>Ascomycota</taxon>
        <taxon>Pezizomycotina</taxon>
        <taxon>Sordariomycetes</taxon>
        <taxon>Xylariomycetidae</taxon>
        <taxon>Amphisphaeriales</taxon>
        <taxon>Sporocadaceae</taxon>
        <taxon>Seiridium</taxon>
    </lineage>
</organism>
<name>A0ABR2UTY2_9PEZI</name>
<evidence type="ECO:0000256" key="8">
    <source>
        <dbReference type="ARBA" id="ARBA00023136"/>
    </source>
</evidence>
<evidence type="ECO:0000256" key="6">
    <source>
        <dbReference type="ARBA" id="ARBA00022989"/>
    </source>
</evidence>
<comment type="caution">
    <text evidence="11">The sequence shown here is derived from an EMBL/GenBank/DDBJ whole genome shotgun (WGS) entry which is preliminary data.</text>
</comment>
<comment type="similarity">
    <text evidence="3 9">Belongs to the COA3 family.</text>
</comment>
<keyword evidence="9" id="KW-0999">Mitochondrion inner membrane</keyword>
<keyword evidence="7 9" id="KW-0496">Mitochondrion</keyword>
<dbReference type="PANTHER" id="PTHR15642">
    <property type="entry name" value="CYTOCHROME C OXIDASE ASSEMBLY FACTOR 3, MITOCHONDRIAL"/>
    <property type="match status" value="1"/>
</dbReference>
<comment type="function">
    <text evidence="1 9">Required for assembly of cytochrome c oxidase (complex IV).</text>
</comment>
<keyword evidence="6 9" id="KW-1133">Transmembrane helix</keyword>
<evidence type="ECO:0000256" key="5">
    <source>
        <dbReference type="ARBA" id="ARBA00022692"/>
    </source>
</evidence>
<dbReference type="InterPro" id="IPR041752">
    <property type="entry name" value="Coa3"/>
</dbReference>
<dbReference type="Proteomes" id="UP001408356">
    <property type="component" value="Unassembled WGS sequence"/>
</dbReference>
<evidence type="ECO:0000313" key="12">
    <source>
        <dbReference type="Proteomes" id="UP001408356"/>
    </source>
</evidence>
<evidence type="ECO:0000259" key="10">
    <source>
        <dbReference type="Pfam" id="PF09813"/>
    </source>
</evidence>
<feature type="transmembrane region" description="Helical" evidence="9">
    <location>
        <begin position="27"/>
        <end position="48"/>
    </location>
</feature>
<dbReference type="Pfam" id="PF09813">
    <property type="entry name" value="Coa3_cc"/>
    <property type="match status" value="1"/>
</dbReference>
<dbReference type="PANTHER" id="PTHR15642:SF3">
    <property type="entry name" value="CYTOCHROME C OXIDASE ASSEMBLY FACTOR 3 HOMOLOG, MITOCHONDRIAL"/>
    <property type="match status" value="1"/>
</dbReference>
<reference evidence="11 12" key="1">
    <citation type="journal article" date="2024" name="J. Plant Pathol.">
        <title>Sequence and assembly of the genome of Seiridium unicorne, isolate CBS 538.82, causal agent of cypress canker disease.</title>
        <authorList>
            <person name="Scali E."/>
            <person name="Rocca G.D."/>
            <person name="Danti R."/>
            <person name="Garbelotto M."/>
            <person name="Barberini S."/>
            <person name="Baroncelli R."/>
            <person name="Emiliani G."/>
        </authorList>
    </citation>
    <scope>NUCLEOTIDE SEQUENCE [LARGE SCALE GENOMIC DNA]</scope>
    <source>
        <strain evidence="11 12">BM-138-508</strain>
    </source>
</reference>
<gene>
    <name evidence="11" type="ORF">SUNI508_08326</name>
</gene>
<keyword evidence="5 9" id="KW-0812">Transmembrane</keyword>
<comment type="subcellular location">
    <subcellularLocation>
        <location evidence="2">Mitochondrion membrane</location>
        <topology evidence="2">Single-pass membrane protein</topology>
    </subcellularLocation>
</comment>
<evidence type="ECO:0000256" key="7">
    <source>
        <dbReference type="ARBA" id="ARBA00023128"/>
    </source>
</evidence>